<comment type="similarity">
    <text evidence="2">Belongs to the SLC43A transporter (TC 2.A.1.44) family.</text>
</comment>
<feature type="non-terminal residue" evidence="10">
    <location>
        <position position="371"/>
    </location>
</feature>
<dbReference type="AlphaFoldDB" id="A0AAD5WZU9"/>
<keyword evidence="5 8" id="KW-1133">Transmembrane helix</keyword>
<dbReference type="PANTHER" id="PTHR20772:SF2">
    <property type="entry name" value="PROTEIN FMP42"/>
    <property type="match status" value="1"/>
</dbReference>
<dbReference type="EMBL" id="JADGJD010001928">
    <property type="protein sequence ID" value="KAJ3036529.1"/>
    <property type="molecule type" value="Genomic_DNA"/>
</dbReference>
<dbReference type="Pfam" id="PF07690">
    <property type="entry name" value="MFS_1"/>
    <property type="match status" value="1"/>
</dbReference>
<feature type="domain" description="Major facilitator superfamily (MFS) profile" evidence="9">
    <location>
        <begin position="11"/>
        <end position="371"/>
    </location>
</feature>
<comment type="subcellular location">
    <subcellularLocation>
        <location evidence="1">Membrane</location>
        <topology evidence="1">Multi-pass membrane protein</topology>
    </subcellularLocation>
</comment>
<feature type="transmembrane region" description="Helical" evidence="8">
    <location>
        <begin position="176"/>
        <end position="197"/>
    </location>
</feature>
<dbReference type="PANTHER" id="PTHR20772">
    <property type="entry name" value="PROTEIN FMP42"/>
    <property type="match status" value="1"/>
</dbReference>
<feature type="transmembrane region" description="Helical" evidence="8">
    <location>
        <begin position="113"/>
        <end position="133"/>
    </location>
</feature>
<organism evidence="10 11">
    <name type="scientific">Rhizophlyctis rosea</name>
    <dbReference type="NCBI Taxonomy" id="64517"/>
    <lineage>
        <taxon>Eukaryota</taxon>
        <taxon>Fungi</taxon>
        <taxon>Fungi incertae sedis</taxon>
        <taxon>Chytridiomycota</taxon>
        <taxon>Chytridiomycota incertae sedis</taxon>
        <taxon>Chytridiomycetes</taxon>
        <taxon>Rhizophlyctidales</taxon>
        <taxon>Rhizophlyctidaceae</taxon>
        <taxon>Rhizophlyctis</taxon>
    </lineage>
</organism>
<name>A0AAD5WZU9_9FUNG</name>
<dbReference type="Proteomes" id="UP001212841">
    <property type="component" value="Unassembled WGS sequence"/>
</dbReference>
<keyword evidence="3" id="KW-0813">Transport</keyword>
<evidence type="ECO:0000256" key="7">
    <source>
        <dbReference type="SAM" id="MobiDB-lite"/>
    </source>
</evidence>
<dbReference type="SUPFAM" id="SSF103473">
    <property type="entry name" value="MFS general substrate transporter"/>
    <property type="match status" value="1"/>
</dbReference>
<comment type="caution">
    <text evidence="10">The sequence shown here is derived from an EMBL/GenBank/DDBJ whole genome shotgun (WGS) entry which is preliminary data.</text>
</comment>
<evidence type="ECO:0000256" key="4">
    <source>
        <dbReference type="ARBA" id="ARBA00022692"/>
    </source>
</evidence>
<evidence type="ECO:0000256" key="2">
    <source>
        <dbReference type="ARBA" id="ARBA00006595"/>
    </source>
</evidence>
<feature type="transmembrane region" description="Helical" evidence="8">
    <location>
        <begin position="303"/>
        <end position="323"/>
    </location>
</feature>
<keyword evidence="4 8" id="KW-0812">Transmembrane</keyword>
<dbReference type="InterPro" id="IPR011701">
    <property type="entry name" value="MFS"/>
</dbReference>
<feature type="transmembrane region" description="Helical" evidence="8">
    <location>
        <begin position="257"/>
        <end position="277"/>
    </location>
</feature>
<feature type="transmembrane region" description="Helical" evidence="8">
    <location>
        <begin position="61"/>
        <end position="81"/>
    </location>
</feature>
<evidence type="ECO:0000313" key="10">
    <source>
        <dbReference type="EMBL" id="KAJ3036529.1"/>
    </source>
</evidence>
<evidence type="ECO:0000256" key="6">
    <source>
        <dbReference type="ARBA" id="ARBA00023136"/>
    </source>
</evidence>
<reference evidence="10" key="1">
    <citation type="submission" date="2020-05" db="EMBL/GenBank/DDBJ databases">
        <title>Phylogenomic resolution of chytrid fungi.</title>
        <authorList>
            <person name="Stajich J.E."/>
            <person name="Amses K."/>
            <person name="Simmons R."/>
            <person name="Seto K."/>
            <person name="Myers J."/>
            <person name="Bonds A."/>
            <person name="Quandt C.A."/>
            <person name="Barry K."/>
            <person name="Liu P."/>
            <person name="Grigoriev I."/>
            <person name="Longcore J.E."/>
            <person name="James T.Y."/>
        </authorList>
    </citation>
    <scope>NUCLEOTIDE SEQUENCE</scope>
    <source>
        <strain evidence="10">JEL0318</strain>
    </source>
</reference>
<dbReference type="InterPro" id="IPR020846">
    <property type="entry name" value="MFS_dom"/>
</dbReference>
<dbReference type="PROSITE" id="PS50850">
    <property type="entry name" value="MFS"/>
    <property type="match status" value="1"/>
</dbReference>
<keyword evidence="11" id="KW-1185">Reference proteome</keyword>
<gene>
    <name evidence="10" type="ORF">HK097_003812</name>
</gene>
<dbReference type="InterPro" id="IPR036259">
    <property type="entry name" value="MFS_trans_sf"/>
</dbReference>
<feature type="transmembrane region" description="Helical" evidence="8">
    <location>
        <begin position="12"/>
        <end position="35"/>
    </location>
</feature>
<dbReference type="GO" id="GO:0022857">
    <property type="term" value="F:transmembrane transporter activity"/>
    <property type="evidence" value="ECO:0007669"/>
    <property type="project" value="InterPro"/>
</dbReference>
<evidence type="ECO:0000313" key="11">
    <source>
        <dbReference type="Proteomes" id="UP001212841"/>
    </source>
</evidence>
<sequence length="371" mass="40298">MRPSDYSTTQRLAVVALGIFASLTTAGVIFGFQALRPALIADGVFGWLCGENDLQLLRLNLMFAIASTGANVASLPIGIFLDRYGPRATVLTGSILFALGGLLFGLSSQKFDMFIPGYLLLGIGGPFCFIGSLHLSLTFPSRSGLIMAALTGAFDASSSIYFLFEGIHQHVQQPIQHFFLFYCAIPATIFILTTLLMPSSPFDNPTLAEEVTSSSDTLDERSSLLPPTNNDNNDDDERRKGNAQSSGRLLKRQLGGVEFWGITTTICIYMLRLNFYISSIEEQISDLDAAAHNPSEVQTIVNFFNIGLPLGGIVSIPFIGYLLDNYRLSTSFAVLWVTGVGYGVLGLIPVVPLQYATVTVFAVMRPLLYTL</sequence>
<dbReference type="InterPro" id="IPR052599">
    <property type="entry name" value="SLC43A_AATransporter"/>
</dbReference>
<proteinExistence type="inferred from homology"/>
<feature type="transmembrane region" description="Helical" evidence="8">
    <location>
        <begin position="335"/>
        <end position="364"/>
    </location>
</feature>
<protein>
    <recommendedName>
        <fullName evidence="9">Major facilitator superfamily (MFS) profile domain-containing protein</fullName>
    </recommendedName>
</protein>
<dbReference type="Gene3D" id="1.20.1250.20">
    <property type="entry name" value="MFS general substrate transporter like domains"/>
    <property type="match status" value="1"/>
</dbReference>
<accession>A0AAD5WZU9</accession>
<evidence type="ECO:0000256" key="5">
    <source>
        <dbReference type="ARBA" id="ARBA00022989"/>
    </source>
</evidence>
<evidence type="ECO:0000256" key="3">
    <source>
        <dbReference type="ARBA" id="ARBA00022448"/>
    </source>
</evidence>
<evidence type="ECO:0000256" key="8">
    <source>
        <dbReference type="SAM" id="Phobius"/>
    </source>
</evidence>
<feature type="region of interest" description="Disordered" evidence="7">
    <location>
        <begin position="208"/>
        <end position="245"/>
    </location>
</feature>
<dbReference type="GO" id="GO:0016020">
    <property type="term" value="C:membrane"/>
    <property type="evidence" value="ECO:0007669"/>
    <property type="project" value="UniProtKB-SubCell"/>
</dbReference>
<feature type="transmembrane region" description="Helical" evidence="8">
    <location>
        <begin position="88"/>
        <end position="107"/>
    </location>
</feature>
<evidence type="ECO:0000256" key="1">
    <source>
        <dbReference type="ARBA" id="ARBA00004141"/>
    </source>
</evidence>
<keyword evidence="6 8" id="KW-0472">Membrane</keyword>
<evidence type="ECO:0000259" key="9">
    <source>
        <dbReference type="PROSITE" id="PS50850"/>
    </source>
</evidence>